<comment type="caution">
    <text evidence="3">The sequence shown here is derived from an EMBL/GenBank/DDBJ whole genome shotgun (WGS) entry which is preliminary data.</text>
</comment>
<dbReference type="GO" id="GO:0043916">
    <property type="term" value="F:DNA-7-methylguanine glycosylase activity"/>
    <property type="evidence" value="ECO:0007669"/>
    <property type="project" value="TreeGrafter"/>
</dbReference>
<dbReference type="PANTHER" id="PTHR43003:SF5">
    <property type="entry name" value="DNA-3-METHYLADENINE GLYCOSYLASE"/>
    <property type="match status" value="1"/>
</dbReference>
<dbReference type="InterPro" id="IPR051912">
    <property type="entry name" value="Alkylbase_DNA_Glycosylase/TA"/>
</dbReference>
<proteinExistence type="predicted"/>
<dbReference type="GO" id="GO:0032131">
    <property type="term" value="F:alkylated DNA binding"/>
    <property type="evidence" value="ECO:0007669"/>
    <property type="project" value="TreeGrafter"/>
</dbReference>
<dbReference type="Gene3D" id="1.10.340.30">
    <property type="entry name" value="Hypothetical protein, domain 2"/>
    <property type="match status" value="1"/>
</dbReference>
<evidence type="ECO:0000313" key="3">
    <source>
        <dbReference type="EMBL" id="EFH95148.1"/>
    </source>
</evidence>
<accession>A0A0E1X8K2</accession>
<sequence>MDISLNFNHYIDLKKSIKNLCLMKKFEPYVTNENYDFIEMPLVVDGNYVLLKIYQEKDALIKLHYQEVLNSNRKSVIQESDIVRISRSILNEALDINSNIKYKSDTFGLTIISDADNYTTLIRTILAQQVSIEQANKLFLLFINTYGEIFELNNKEYTFLNWDKIFSRIYKEQKVLVGTTNNRKQAIITLAELHIKNGLRENVLQVISSIKGIGSWTVQMFMLFQFPHVAFENIPVADIGLHRAIEKNHDLPHKSIDKSKGESYFQNMKSIDVFKYWYIYMVE</sequence>
<protein>
    <recommendedName>
        <fullName evidence="4">DNA-3-methyladenine glycosylase II</fullName>
    </recommendedName>
</protein>
<dbReference type="GO" id="GO:0008725">
    <property type="term" value="F:DNA-3-methyladenine glycosylase activity"/>
    <property type="evidence" value="ECO:0007669"/>
    <property type="project" value="TreeGrafter"/>
</dbReference>
<dbReference type="EMBL" id="ACJA02000004">
    <property type="protein sequence ID" value="EFH95148.1"/>
    <property type="molecule type" value="Genomic_DNA"/>
</dbReference>
<evidence type="ECO:0000256" key="2">
    <source>
        <dbReference type="ARBA" id="ARBA00023204"/>
    </source>
</evidence>
<evidence type="ECO:0000256" key="1">
    <source>
        <dbReference type="ARBA" id="ARBA00022763"/>
    </source>
</evidence>
<dbReference type="GO" id="GO:0006285">
    <property type="term" value="P:base-excision repair, AP site formation"/>
    <property type="evidence" value="ECO:0007669"/>
    <property type="project" value="TreeGrafter"/>
</dbReference>
<dbReference type="GO" id="GO:0006307">
    <property type="term" value="P:DNA alkylation repair"/>
    <property type="evidence" value="ECO:0007669"/>
    <property type="project" value="TreeGrafter"/>
</dbReference>
<dbReference type="RefSeq" id="WP_000355329.1">
    <property type="nucleotide sequence ID" value="NZ_CM000952.1"/>
</dbReference>
<dbReference type="InterPro" id="IPR011257">
    <property type="entry name" value="DNA_glycosylase"/>
</dbReference>
<keyword evidence="2" id="KW-0234">DNA repair</keyword>
<dbReference type="GO" id="GO:0032993">
    <property type="term" value="C:protein-DNA complex"/>
    <property type="evidence" value="ECO:0007669"/>
    <property type="project" value="TreeGrafter"/>
</dbReference>
<dbReference type="Gene3D" id="1.10.1670.40">
    <property type="match status" value="1"/>
</dbReference>
<keyword evidence="1" id="KW-0227">DNA damage</keyword>
<dbReference type="PANTHER" id="PTHR43003">
    <property type="entry name" value="DNA-3-METHYLADENINE GLYCOSYLASE"/>
    <property type="match status" value="1"/>
</dbReference>
<dbReference type="HOGENOM" id="CLU_983205_0_0_9"/>
<dbReference type="SUPFAM" id="SSF48150">
    <property type="entry name" value="DNA-glycosylase"/>
    <property type="match status" value="1"/>
</dbReference>
<reference evidence="3" key="1">
    <citation type="submission" date="2010-05" db="EMBL/GenBank/DDBJ databases">
        <authorList>
            <person name="Muzny D."/>
            <person name="Qin X."/>
            <person name="Buhay C."/>
            <person name="Dugan-Rocha S."/>
            <person name="Ding Y."/>
            <person name="Chen G."/>
            <person name="Hawes A."/>
            <person name="Holder M."/>
            <person name="Jhangiani S."/>
            <person name="Johnson A."/>
            <person name="Khan Z."/>
            <person name="Li Z."/>
            <person name="Liu W."/>
            <person name="Liu X."/>
            <person name="Perez L."/>
            <person name="Shen H."/>
            <person name="Wang Q."/>
            <person name="Watt J."/>
            <person name="Xi L."/>
            <person name="Xin Y."/>
            <person name="Zhou J."/>
            <person name="Deng J."/>
            <person name="Jiang H."/>
            <person name="Liu Y."/>
            <person name="Qu J."/>
            <person name="Song X.-Z."/>
            <person name="Zhang L."/>
            <person name="Villasana D."/>
            <person name="Johnson A."/>
            <person name="Liu J."/>
            <person name="Liyanage D."/>
            <person name="Lorensuhewa L."/>
            <person name="Robinson T."/>
            <person name="Song A."/>
            <person name="Song B.-B."/>
            <person name="Dinh H."/>
            <person name="Thornton R."/>
            <person name="Coyle M."/>
            <person name="Francisco L."/>
            <person name="Jackson L."/>
            <person name="Javaid M."/>
            <person name="Korchina V."/>
            <person name="Kovar C."/>
            <person name="Mata R."/>
            <person name="Mathew T."/>
            <person name="Ngo R."/>
            <person name="Nguyen L."/>
            <person name="Nguyen N."/>
            <person name="Okwuonu G."/>
            <person name="Ongeri F."/>
            <person name="Pham C."/>
            <person name="Simmons D."/>
            <person name="Wilczek-Boney K."/>
            <person name="Hale W."/>
            <person name="Jakkamsetti A."/>
            <person name="Pham P."/>
            <person name="Ruth R."/>
            <person name="San Lucas F."/>
            <person name="Warren J."/>
            <person name="Zhang J."/>
            <person name="Zhao Z."/>
            <person name="Zhou C."/>
            <person name="Zhu D."/>
            <person name="Lee S."/>
            <person name="Bess C."/>
            <person name="Blankenburg K."/>
            <person name="Forbes L."/>
            <person name="Fu Q."/>
            <person name="Gubbala S."/>
            <person name="Hirani K."/>
            <person name="Jayaseelan J.C."/>
            <person name="Lara F."/>
            <person name="Munidasa M."/>
            <person name="Palculict T."/>
            <person name="Patil S."/>
            <person name="Pu L.-L."/>
            <person name="Saada N."/>
            <person name="Tang L."/>
            <person name="Weissenberger G."/>
            <person name="Zhu Y."/>
            <person name="Hemphill L."/>
            <person name="Shang Y."/>
            <person name="Youmans B."/>
            <person name="Ayvaz T."/>
            <person name="Ross M."/>
            <person name="Santibanez J."/>
            <person name="Aqrawi P."/>
            <person name="Gross S."/>
            <person name="Joshi V."/>
            <person name="Fowler G."/>
            <person name="Nazareth L."/>
            <person name="Reid J."/>
            <person name="Worley K."/>
            <person name="Petrosino J."/>
            <person name="Highlander S."/>
            <person name="Gibbs R."/>
        </authorList>
    </citation>
    <scope>NUCLEOTIDE SEQUENCE [LARGE SCALE GENOMIC DNA]</scope>
    <source>
        <strain evidence="3">MN8</strain>
    </source>
</reference>
<dbReference type="AlphaFoldDB" id="A0A0E1X8K2"/>
<dbReference type="GO" id="GO:0005737">
    <property type="term" value="C:cytoplasm"/>
    <property type="evidence" value="ECO:0007669"/>
    <property type="project" value="TreeGrafter"/>
</dbReference>
<dbReference type="Proteomes" id="UP000003455">
    <property type="component" value="Chromosome"/>
</dbReference>
<name>A0A0E1X8K2_STAAU</name>
<gene>
    <name evidence="3" type="ORF">HMPREF0769_12769</name>
</gene>
<organism evidence="3">
    <name type="scientific">Staphylococcus aureus subsp. aureus MN8</name>
    <dbReference type="NCBI Taxonomy" id="548470"/>
    <lineage>
        <taxon>Bacteria</taxon>
        <taxon>Bacillati</taxon>
        <taxon>Bacillota</taxon>
        <taxon>Bacilli</taxon>
        <taxon>Bacillales</taxon>
        <taxon>Staphylococcaceae</taxon>
        <taxon>Staphylococcus</taxon>
    </lineage>
</organism>
<evidence type="ECO:0008006" key="4">
    <source>
        <dbReference type="Google" id="ProtNLM"/>
    </source>
</evidence>